<accession>A0A382BUA5</accession>
<dbReference type="Pfam" id="PF22694">
    <property type="entry name" value="CtpB_N-like"/>
    <property type="match status" value="1"/>
</dbReference>
<dbReference type="PANTHER" id="PTHR32060:SF30">
    <property type="entry name" value="CARBOXY-TERMINAL PROCESSING PROTEASE CTPA"/>
    <property type="match status" value="1"/>
</dbReference>
<evidence type="ECO:0000313" key="6">
    <source>
        <dbReference type="EMBL" id="SVB16673.1"/>
    </source>
</evidence>
<dbReference type="SMART" id="SM00245">
    <property type="entry name" value="TSPc"/>
    <property type="match status" value="1"/>
</dbReference>
<name>A0A382BUA5_9ZZZZ</name>
<dbReference type="GO" id="GO:0007165">
    <property type="term" value="P:signal transduction"/>
    <property type="evidence" value="ECO:0007669"/>
    <property type="project" value="TreeGrafter"/>
</dbReference>
<comment type="similarity">
    <text evidence="1">Belongs to the peptidase S41A family.</text>
</comment>
<dbReference type="EMBL" id="UINC01031126">
    <property type="protein sequence ID" value="SVB16673.1"/>
    <property type="molecule type" value="Genomic_DNA"/>
</dbReference>
<dbReference type="InterPro" id="IPR005151">
    <property type="entry name" value="Tail-specific_protease"/>
</dbReference>
<dbReference type="InterPro" id="IPR004447">
    <property type="entry name" value="Peptidase_S41A"/>
</dbReference>
<dbReference type="GO" id="GO:0004175">
    <property type="term" value="F:endopeptidase activity"/>
    <property type="evidence" value="ECO:0007669"/>
    <property type="project" value="TreeGrafter"/>
</dbReference>
<keyword evidence="3" id="KW-0378">Hydrolase</keyword>
<reference evidence="6" key="1">
    <citation type="submission" date="2018-05" db="EMBL/GenBank/DDBJ databases">
        <authorList>
            <person name="Lanie J.A."/>
            <person name="Ng W.-L."/>
            <person name="Kazmierczak K.M."/>
            <person name="Andrzejewski T.M."/>
            <person name="Davidsen T.M."/>
            <person name="Wayne K.J."/>
            <person name="Tettelin H."/>
            <person name="Glass J.I."/>
            <person name="Rusch D."/>
            <person name="Podicherti R."/>
            <person name="Tsui H.-C.T."/>
            <person name="Winkler M.E."/>
        </authorList>
    </citation>
    <scope>NUCLEOTIDE SEQUENCE</scope>
</reference>
<dbReference type="GO" id="GO:0008236">
    <property type="term" value="F:serine-type peptidase activity"/>
    <property type="evidence" value="ECO:0007669"/>
    <property type="project" value="UniProtKB-KW"/>
</dbReference>
<dbReference type="InterPro" id="IPR029045">
    <property type="entry name" value="ClpP/crotonase-like_dom_sf"/>
</dbReference>
<dbReference type="Gene3D" id="3.90.226.10">
    <property type="entry name" value="2-enoyl-CoA Hydratase, Chain A, domain 1"/>
    <property type="match status" value="1"/>
</dbReference>
<feature type="domain" description="PDZ" evidence="5">
    <location>
        <begin position="88"/>
        <end position="147"/>
    </location>
</feature>
<dbReference type="Pfam" id="PF03572">
    <property type="entry name" value="Peptidase_S41"/>
    <property type="match status" value="1"/>
</dbReference>
<evidence type="ECO:0000256" key="1">
    <source>
        <dbReference type="ARBA" id="ARBA00009179"/>
    </source>
</evidence>
<dbReference type="AlphaFoldDB" id="A0A382BUA5"/>
<dbReference type="PANTHER" id="PTHR32060">
    <property type="entry name" value="TAIL-SPECIFIC PROTEASE"/>
    <property type="match status" value="1"/>
</dbReference>
<dbReference type="Pfam" id="PF17820">
    <property type="entry name" value="PDZ_6"/>
    <property type="match status" value="1"/>
</dbReference>
<protein>
    <recommendedName>
        <fullName evidence="5">PDZ domain-containing protein</fullName>
    </recommendedName>
</protein>
<dbReference type="InterPro" id="IPR036034">
    <property type="entry name" value="PDZ_sf"/>
</dbReference>
<feature type="non-terminal residue" evidence="6">
    <location>
        <position position="373"/>
    </location>
</feature>
<keyword evidence="2" id="KW-0645">Protease</keyword>
<keyword evidence="4" id="KW-0720">Serine protease</keyword>
<proteinExistence type="inferred from homology"/>
<evidence type="ECO:0000256" key="4">
    <source>
        <dbReference type="ARBA" id="ARBA00022825"/>
    </source>
</evidence>
<dbReference type="Gene3D" id="3.30.750.44">
    <property type="match status" value="1"/>
</dbReference>
<evidence type="ECO:0000259" key="5">
    <source>
        <dbReference type="PROSITE" id="PS50106"/>
    </source>
</evidence>
<dbReference type="FunFam" id="2.30.42.10:FF:000063">
    <property type="entry name" value="Peptidase, S41 family"/>
    <property type="match status" value="1"/>
</dbReference>
<dbReference type="GO" id="GO:0006508">
    <property type="term" value="P:proteolysis"/>
    <property type="evidence" value="ECO:0007669"/>
    <property type="project" value="UniProtKB-KW"/>
</dbReference>
<dbReference type="InterPro" id="IPR001478">
    <property type="entry name" value="PDZ"/>
</dbReference>
<evidence type="ECO:0000256" key="3">
    <source>
        <dbReference type="ARBA" id="ARBA00022801"/>
    </source>
</evidence>
<dbReference type="CDD" id="cd07560">
    <property type="entry name" value="Peptidase_S41_CPP"/>
    <property type="match status" value="1"/>
</dbReference>
<dbReference type="InterPro" id="IPR055210">
    <property type="entry name" value="CtpA/B_N"/>
</dbReference>
<gene>
    <name evidence="6" type="ORF">METZ01_LOCUS169527</name>
</gene>
<dbReference type="NCBIfam" id="TIGR00225">
    <property type="entry name" value="prc"/>
    <property type="match status" value="1"/>
</dbReference>
<dbReference type="CDD" id="cd06782">
    <property type="entry name" value="cpPDZ_CPP-like"/>
    <property type="match status" value="1"/>
</dbReference>
<dbReference type="GO" id="GO:0030288">
    <property type="term" value="C:outer membrane-bounded periplasmic space"/>
    <property type="evidence" value="ECO:0007669"/>
    <property type="project" value="TreeGrafter"/>
</dbReference>
<dbReference type="PROSITE" id="PS50106">
    <property type="entry name" value="PDZ"/>
    <property type="match status" value="1"/>
</dbReference>
<dbReference type="SMART" id="SM00228">
    <property type="entry name" value="PDZ"/>
    <property type="match status" value="1"/>
</dbReference>
<dbReference type="Gene3D" id="2.30.42.10">
    <property type="match status" value="1"/>
</dbReference>
<dbReference type="SUPFAM" id="SSF52096">
    <property type="entry name" value="ClpP/crotonase"/>
    <property type="match status" value="1"/>
</dbReference>
<dbReference type="InterPro" id="IPR041489">
    <property type="entry name" value="PDZ_6"/>
</dbReference>
<sequence length="373" mass="41726">MKMSKYLPYIILGAVLFYGFKSDTARDQFQKMKTLTQIIRLVSENYVEDVDMNEILEGAIIGMLDKLDPHSSYISSEQFELINEQFDGEFEGIGIEFNILEGYITVISPIPGTPSDRAGLQTGDKIVRINNESAYKITQKDVLQKLKGPKGTSVNVTISRPGMDEDFEVMLIRDKIPIVSVLAAFMLDEKTGYIKVNKFSKNTTNEINESLSKLENQGMQQLLLDLRNNGGGMMDQAINIVDMFVSSRDTILFTKGKILGSNEVYRAHKNNMDKDYPIVVLINRGSASASEIVSGAFQDLDRGLVVGETSFGKGLVQRQYPLRDGSAARITIARYYTPSGRLIQRPYEDIGDYYADLVKDNREASNSTLSKKP</sequence>
<evidence type="ECO:0000256" key="2">
    <source>
        <dbReference type="ARBA" id="ARBA00022670"/>
    </source>
</evidence>
<dbReference type="SUPFAM" id="SSF50156">
    <property type="entry name" value="PDZ domain-like"/>
    <property type="match status" value="1"/>
</dbReference>
<organism evidence="6">
    <name type="scientific">marine metagenome</name>
    <dbReference type="NCBI Taxonomy" id="408172"/>
    <lineage>
        <taxon>unclassified sequences</taxon>
        <taxon>metagenomes</taxon>
        <taxon>ecological metagenomes</taxon>
    </lineage>
</organism>